<proteinExistence type="predicted"/>
<keyword evidence="4 5" id="KW-0472">Membrane</keyword>
<gene>
    <name evidence="6" type="ordered locus">Bind_0501</name>
</gene>
<dbReference type="PANTHER" id="PTHR35371">
    <property type="entry name" value="INNER MEMBRANE PROTEIN"/>
    <property type="match status" value="1"/>
</dbReference>
<dbReference type="AlphaFoldDB" id="B2IEW3"/>
<dbReference type="GO" id="GO:0016020">
    <property type="term" value="C:membrane"/>
    <property type="evidence" value="ECO:0007669"/>
    <property type="project" value="UniProtKB-SubCell"/>
</dbReference>
<evidence type="ECO:0000313" key="7">
    <source>
        <dbReference type="Proteomes" id="UP000001695"/>
    </source>
</evidence>
<dbReference type="InterPro" id="IPR001129">
    <property type="entry name" value="Membr-assoc_MAPEG"/>
</dbReference>
<evidence type="ECO:0000256" key="4">
    <source>
        <dbReference type="ARBA" id="ARBA00023136"/>
    </source>
</evidence>
<feature type="transmembrane region" description="Helical" evidence="5">
    <location>
        <begin position="111"/>
        <end position="129"/>
    </location>
</feature>
<dbReference type="InterPro" id="IPR023352">
    <property type="entry name" value="MAPEG-like_dom_sf"/>
</dbReference>
<reference evidence="7" key="1">
    <citation type="submission" date="2008-03" db="EMBL/GenBank/DDBJ databases">
        <title>Complete sequence of chromosome of Beijerinckia indica subsp. indica ATCC 9039.</title>
        <authorList>
            <consortium name="US DOE Joint Genome Institute"/>
            <person name="Copeland A."/>
            <person name="Lucas S."/>
            <person name="Lapidus A."/>
            <person name="Glavina del Rio T."/>
            <person name="Dalin E."/>
            <person name="Tice H."/>
            <person name="Bruce D."/>
            <person name="Goodwin L."/>
            <person name="Pitluck S."/>
            <person name="LaButti K."/>
            <person name="Schmutz J."/>
            <person name="Larimer F."/>
            <person name="Land M."/>
            <person name="Hauser L."/>
            <person name="Kyrpides N."/>
            <person name="Mikhailova N."/>
            <person name="Dunfield P.F."/>
            <person name="Dedysh S.N."/>
            <person name="Liesack W."/>
            <person name="Saw J.H."/>
            <person name="Alam M."/>
            <person name="Chen Y."/>
            <person name="Murrell J.C."/>
            <person name="Richardson P."/>
        </authorList>
    </citation>
    <scope>NUCLEOTIDE SEQUENCE [LARGE SCALE GENOMIC DNA]</scope>
    <source>
        <strain evidence="7">ATCC 9039 / DSM 1715 / NCIMB 8712</strain>
    </source>
</reference>
<evidence type="ECO:0000256" key="1">
    <source>
        <dbReference type="ARBA" id="ARBA00004370"/>
    </source>
</evidence>
<dbReference type="Pfam" id="PF01124">
    <property type="entry name" value="MAPEG"/>
    <property type="match status" value="1"/>
</dbReference>
<dbReference type="EMBL" id="CP001016">
    <property type="protein sequence ID" value="ACB94154.1"/>
    <property type="molecule type" value="Genomic_DNA"/>
</dbReference>
<keyword evidence="3 5" id="KW-1133">Transmembrane helix</keyword>
<reference evidence="6 7" key="2">
    <citation type="journal article" date="2010" name="J. Bacteriol.">
        <title>Complete genome sequence of Beijerinckia indica subsp. indica.</title>
        <authorList>
            <person name="Tamas I."/>
            <person name="Dedysh S.N."/>
            <person name="Liesack W."/>
            <person name="Stott M.B."/>
            <person name="Alam M."/>
            <person name="Murrell J.C."/>
            <person name="Dunfield P.F."/>
        </authorList>
    </citation>
    <scope>NUCLEOTIDE SEQUENCE [LARGE SCALE GENOMIC DNA]</scope>
    <source>
        <strain evidence="7">ATCC 9039 / DSM 1715 / NCIMB 8712</strain>
    </source>
</reference>
<comment type="subcellular location">
    <subcellularLocation>
        <location evidence="1">Membrane</location>
    </subcellularLocation>
</comment>
<dbReference type="KEGG" id="bid:Bind_0501"/>
<evidence type="ECO:0000256" key="5">
    <source>
        <dbReference type="SAM" id="Phobius"/>
    </source>
</evidence>
<dbReference type="OrthoDB" id="7743618at2"/>
<evidence type="ECO:0000313" key="6">
    <source>
        <dbReference type="EMBL" id="ACB94154.1"/>
    </source>
</evidence>
<feature type="transmembrane region" description="Helical" evidence="5">
    <location>
        <begin position="85"/>
        <end position="105"/>
    </location>
</feature>
<protein>
    <submittedName>
        <fullName evidence="6">Inner membrane protein</fullName>
    </submittedName>
</protein>
<accession>B2IEW3</accession>
<keyword evidence="7" id="KW-1185">Reference proteome</keyword>
<evidence type="ECO:0000256" key="3">
    <source>
        <dbReference type="ARBA" id="ARBA00022989"/>
    </source>
</evidence>
<dbReference type="RefSeq" id="WP_012383512.1">
    <property type="nucleotide sequence ID" value="NC_010581.1"/>
</dbReference>
<dbReference type="PANTHER" id="PTHR35371:SF1">
    <property type="entry name" value="BLR7753 PROTEIN"/>
    <property type="match status" value="1"/>
</dbReference>
<dbReference type="eggNOG" id="COG3686">
    <property type="taxonomic scope" value="Bacteria"/>
</dbReference>
<dbReference type="STRING" id="395963.Bind_0501"/>
<dbReference type="SUPFAM" id="SSF161084">
    <property type="entry name" value="MAPEG domain-like"/>
    <property type="match status" value="1"/>
</dbReference>
<dbReference type="Gene3D" id="1.20.120.550">
    <property type="entry name" value="Membrane associated eicosanoid/glutathione metabolism-like domain"/>
    <property type="match status" value="1"/>
</dbReference>
<feature type="transmembrane region" description="Helical" evidence="5">
    <location>
        <begin position="60"/>
        <end position="78"/>
    </location>
</feature>
<evidence type="ECO:0000256" key="2">
    <source>
        <dbReference type="ARBA" id="ARBA00022692"/>
    </source>
</evidence>
<keyword evidence="2 5" id="KW-0812">Transmembrane</keyword>
<organism evidence="6 7">
    <name type="scientific">Beijerinckia indica subsp. indica (strain ATCC 9039 / DSM 1715 / NCIMB 8712)</name>
    <dbReference type="NCBI Taxonomy" id="395963"/>
    <lineage>
        <taxon>Bacteria</taxon>
        <taxon>Pseudomonadati</taxon>
        <taxon>Pseudomonadota</taxon>
        <taxon>Alphaproteobacteria</taxon>
        <taxon>Hyphomicrobiales</taxon>
        <taxon>Beijerinckiaceae</taxon>
        <taxon>Beijerinckia</taxon>
    </lineage>
</organism>
<name>B2IEW3_BEII9</name>
<dbReference type="HOGENOM" id="CLU_110778_1_0_5"/>
<dbReference type="Proteomes" id="UP000001695">
    <property type="component" value="Chromosome"/>
</dbReference>
<sequence length="130" mass="14242">MNNELTFLTWTLVLALVQVIAHGVARTKETGAKFNVSARDTTPPPYGIIAGRLYRAQTNLFETLPLFAAAVLIAHVAGRESALTAWGALLYFWGRLIYVPLYVMGIPVARTLVWMAATIGLILIFVAILI</sequence>